<feature type="region of interest" description="Disordered" evidence="1">
    <location>
        <begin position="1"/>
        <end position="33"/>
    </location>
</feature>
<organism evidence="2 3">
    <name type="scientific">Dryococelus australis</name>
    <dbReference type="NCBI Taxonomy" id="614101"/>
    <lineage>
        <taxon>Eukaryota</taxon>
        <taxon>Metazoa</taxon>
        <taxon>Ecdysozoa</taxon>
        <taxon>Arthropoda</taxon>
        <taxon>Hexapoda</taxon>
        <taxon>Insecta</taxon>
        <taxon>Pterygota</taxon>
        <taxon>Neoptera</taxon>
        <taxon>Polyneoptera</taxon>
        <taxon>Phasmatodea</taxon>
        <taxon>Verophasmatodea</taxon>
        <taxon>Anareolatae</taxon>
        <taxon>Phasmatidae</taxon>
        <taxon>Eurycanthinae</taxon>
        <taxon>Dryococelus</taxon>
    </lineage>
</organism>
<keyword evidence="3" id="KW-1185">Reference proteome</keyword>
<dbReference type="Proteomes" id="UP001159363">
    <property type="component" value="Chromosome 11"/>
</dbReference>
<dbReference type="EMBL" id="JARBHB010000012">
    <property type="protein sequence ID" value="KAJ8870945.1"/>
    <property type="molecule type" value="Genomic_DNA"/>
</dbReference>
<accession>A0ABQ9GEX5</accession>
<name>A0ABQ9GEX5_9NEOP</name>
<evidence type="ECO:0000313" key="2">
    <source>
        <dbReference type="EMBL" id="KAJ8870945.1"/>
    </source>
</evidence>
<reference evidence="2 3" key="1">
    <citation type="submission" date="2023-02" db="EMBL/GenBank/DDBJ databases">
        <title>LHISI_Scaffold_Assembly.</title>
        <authorList>
            <person name="Stuart O.P."/>
            <person name="Cleave R."/>
            <person name="Magrath M.J.L."/>
            <person name="Mikheyev A.S."/>
        </authorList>
    </citation>
    <scope>NUCLEOTIDE SEQUENCE [LARGE SCALE GENOMIC DNA]</scope>
    <source>
        <strain evidence="2">Daus_M_001</strain>
        <tissue evidence="2">Leg muscle</tissue>
    </source>
</reference>
<evidence type="ECO:0000256" key="1">
    <source>
        <dbReference type="SAM" id="MobiDB-lite"/>
    </source>
</evidence>
<evidence type="ECO:0000313" key="3">
    <source>
        <dbReference type="Proteomes" id="UP001159363"/>
    </source>
</evidence>
<proteinExistence type="predicted"/>
<sequence length="857" mass="95515">MQGLGGGGRSPSKHADQRHRTERSPLANIREIRGRGLNPVRLVHDDHSREFRAHCSRHGAAYLGREASCSQVQDTHTHTHTGAVRKLHEAAKRQTPMKLCCERCVFRGWRSQLRSKLVRLAELGASLLKNACASHGTRNKHEAPLVHTVFDTSWRTLAQLSPSTVTADNQCAVDICISVHKAVESSLQETTKLVIHGVMGPWWCSSYSTHLPPRANLVRFPARSPLSFLQVLPYPMLLQYGVASHSSRFTIIGSQDLNRTTTETLHALRVGAMEALGLRVIVARIVPSPCNDCQGGLATLCRAQLVGRRLGMSDRCHESLHLDHPHVFREKIYAETRLQYPECTLAVFLWLSLGIGKFREFNDLCARLLSPLHTGASAVCSLAVAPHLAVMGFARRFLANLLLAQRRTSSEGGDPSVRPSKVKVCDIFDGWTDRKKKVALQLVEDHVTAAPDGRTDGRLTDYCESSPQPPAPQVGGAPTDCATGGRLFCSLYREQPTAKQFKRVSSIELHHTIIKVKPYVTTYLHAIRRSGEAVMYDFSIDTSFACALTNIVNVSHFPRGLFRFISTTQLLVNTNEPDKLDLWAASKSVQTASSPLAALVPCPWKSQREATVQERYASPFLEKEHIRFADSSWQARFTARCCRSEKAVQYDFLISLRVTRSNFCQRFITRSVGVFPNMPSNLLSNRRDPEISSIHPTVDYTSHFSIHGCFLPLFNLKSAAAKASFFANRNACHPFFCCLLSTHNPPGIRPDCTRQRRYGTIGTDWQASYFFPVTRAAMNRSRDQLCRPPSATASGLNARWDKHSNTNRIRFPVRSPPGFSHVGIVPDYVAGQRVFSGISRFPRPCIPALLHAHLTSP</sequence>
<protein>
    <submittedName>
        <fullName evidence="2">Uncharacterized protein</fullName>
    </submittedName>
</protein>
<comment type="caution">
    <text evidence="2">The sequence shown here is derived from an EMBL/GenBank/DDBJ whole genome shotgun (WGS) entry which is preliminary data.</text>
</comment>
<feature type="compositionally biased region" description="Basic and acidic residues" evidence="1">
    <location>
        <begin position="13"/>
        <end position="23"/>
    </location>
</feature>
<gene>
    <name evidence="2" type="ORF">PR048_027247</name>
</gene>